<dbReference type="Pfam" id="PF00646">
    <property type="entry name" value="F-box"/>
    <property type="match status" value="1"/>
</dbReference>
<gene>
    <name evidence="2" type="ORF">STAS_09590</name>
</gene>
<organism evidence="2 3">
    <name type="scientific">Striga asiatica</name>
    <name type="common">Asiatic witchweed</name>
    <name type="synonym">Buchnera asiatica</name>
    <dbReference type="NCBI Taxonomy" id="4170"/>
    <lineage>
        <taxon>Eukaryota</taxon>
        <taxon>Viridiplantae</taxon>
        <taxon>Streptophyta</taxon>
        <taxon>Embryophyta</taxon>
        <taxon>Tracheophyta</taxon>
        <taxon>Spermatophyta</taxon>
        <taxon>Magnoliopsida</taxon>
        <taxon>eudicotyledons</taxon>
        <taxon>Gunneridae</taxon>
        <taxon>Pentapetalae</taxon>
        <taxon>asterids</taxon>
        <taxon>lamiids</taxon>
        <taxon>Lamiales</taxon>
        <taxon>Orobanchaceae</taxon>
        <taxon>Buchnereae</taxon>
        <taxon>Striga</taxon>
    </lineage>
</organism>
<dbReference type="InterPro" id="IPR050796">
    <property type="entry name" value="SCF_F-box_component"/>
</dbReference>
<dbReference type="SUPFAM" id="SSF81383">
    <property type="entry name" value="F-box domain"/>
    <property type="match status" value="1"/>
</dbReference>
<dbReference type="AlphaFoldDB" id="A0A5A7PM81"/>
<dbReference type="PANTHER" id="PTHR31672">
    <property type="entry name" value="BNACNNG10540D PROTEIN"/>
    <property type="match status" value="1"/>
</dbReference>
<dbReference type="Gene3D" id="1.20.1280.50">
    <property type="match status" value="1"/>
</dbReference>
<evidence type="ECO:0000259" key="1">
    <source>
        <dbReference type="SMART" id="SM00256"/>
    </source>
</evidence>
<comment type="caution">
    <text evidence="2">The sequence shown here is derived from an EMBL/GenBank/DDBJ whole genome shotgun (WGS) entry which is preliminary data.</text>
</comment>
<dbReference type="InterPro" id="IPR006527">
    <property type="entry name" value="F-box-assoc_dom_typ1"/>
</dbReference>
<evidence type="ECO:0000313" key="3">
    <source>
        <dbReference type="Proteomes" id="UP000325081"/>
    </source>
</evidence>
<dbReference type="SMART" id="SM00256">
    <property type="entry name" value="FBOX"/>
    <property type="match status" value="1"/>
</dbReference>
<feature type="domain" description="F-box" evidence="1">
    <location>
        <begin position="6"/>
        <end position="46"/>
    </location>
</feature>
<reference evidence="3" key="1">
    <citation type="journal article" date="2019" name="Curr. Biol.">
        <title>Genome Sequence of Striga asiatica Provides Insight into the Evolution of Plant Parasitism.</title>
        <authorList>
            <person name="Yoshida S."/>
            <person name="Kim S."/>
            <person name="Wafula E.K."/>
            <person name="Tanskanen J."/>
            <person name="Kim Y.M."/>
            <person name="Honaas L."/>
            <person name="Yang Z."/>
            <person name="Spallek T."/>
            <person name="Conn C.E."/>
            <person name="Ichihashi Y."/>
            <person name="Cheong K."/>
            <person name="Cui S."/>
            <person name="Der J.P."/>
            <person name="Gundlach H."/>
            <person name="Jiao Y."/>
            <person name="Hori C."/>
            <person name="Ishida J.K."/>
            <person name="Kasahara H."/>
            <person name="Kiba T."/>
            <person name="Kim M.S."/>
            <person name="Koo N."/>
            <person name="Laohavisit A."/>
            <person name="Lee Y.H."/>
            <person name="Lumba S."/>
            <person name="McCourt P."/>
            <person name="Mortimer J.C."/>
            <person name="Mutuku J.M."/>
            <person name="Nomura T."/>
            <person name="Sasaki-Sekimoto Y."/>
            <person name="Seto Y."/>
            <person name="Wang Y."/>
            <person name="Wakatake T."/>
            <person name="Sakakibara H."/>
            <person name="Demura T."/>
            <person name="Yamaguchi S."/>
            <person name="Yoneyama K."/>
            <person name="Manabe R.I."/>
            <person name="Nelson D.C."/>
            <person name="Schulman A.H."/>
            <person name="Timko M.P."/>
            <person name="dePamphilis C.W."/>
            <person name="Choi D."/>
            <person name="Shirasu K."/>
        </authorList>
    </citation>
    <scope>NUCLEOTIDE SEQUENCE [LARGE SCALE GENOMIC DNA]</scope>
    <source>
        <strain evidence="3">cv. UVA1</strain>
    </source>
</reference>
<dbReference type="OrthoDB" id="605328at2759"/>
<accession>A0A5A7PM81</accession>
<name>A0A5A7PM81_STRAF</name>
<dbReference type="EMBL" id="BKCP01004738">
    <property type="protein sequence ID" value="GER33457.1"/>
    <property type="molecule type" value="Genomic_DNA"/>
</dbReference>
<dbReference type="PANTHER" id="PTHR31672:SF13">
    <property type="entry name" value="F-BOX PROTEIN CPR30-LIKE"/>
    <property type="match status" value="1"/>
</dbReference>
<proteinExistence type="predicted"/>
<protein>
    <submittedName>
        <fullName evidence="2">F-box family protein</fullName>
    </submittedName>
</protein>
<dbReference type="InterPro" id="IPR036047">
    <property type="entry name" value="F-box-like_dom_sf"/>
</dbReference>
<sequence>MVIISCNDHILFEIFSWLPPKSLIKFKLLSKHWFSLLSSDYFHQKHILNEGRRSKTEPCSLLLRLLGKPDYFYLHLDASLEKSSLVPYRFSPFLLEPIVSSFANGLFLLHCAEIKNDHIQECFVYNPTTKQSRSISLKADEDSYKPVIGLNLAFNPLNSAHYKIICVRLVRWAPSCSMGSLWRLCRVEVYESNDCSWKICDEPFWAPTDMDFNRGVYVNGCIHWQEMFFHIDGGFVGKHPEIEVPSGIGTQFFNREYVESCGYLHCVAHFLCKNEVMVFELARDFTKWSLKCSFELGGVSGQLSVLGVVNGVLVFHEPGKIVVACGFRGEVKKVLVDFRDEEIYEEGRVQFVSNDAVEFVESLARV</sequence>
<evidence type="ECO:0000313" key="2">
    <source>
        <dbReference type="EMBL" id="GER33457.1"/>
    </source>
</evidence>
<keyword evidence="3" id="KW-1185">Reference proteome</keyword>
<dbReference type="Proteomes" id="UP000325081">
    <property type="component" value="Unassembled WGS sequence"/>
</dbReference>
<dbReference type="Pfam" id="PF07734">
    <property type="entry name" value="FBA_1"/>
    <property type="match status" value="1"/>
</dbReference>
<dbReference type="InterPro" id="IPR001810">
    <property type="entry name" value="F-box_dom"/>
</dbReference>